<dbReference type="EMBL" id="HM849038">
    <property type="protein sequence ID" value="AEF56728.1"/>
    <property type="molecule type" value="Viral_cRNA"/>
</dbReference>
<protein>
    <submittedName>
        <fullName evidence="1">Glycoprotein</fullName>
    </submittedName>
</protein>
<dbReference type="RefSeq" id="YP_009052466.1">
    <property type="nucleotide sequence ID" value="NC_024702.1"/>
</dbReference>
<name>G0WXQ1_9MONO</name>
<accession>G0WXQ1</accession>
<dbReference type="GeneID" id="20098130"/>
<evidence type="ECO:0000313" key="2">
    <source>
        <dbReference type="Proteomes" id="UP000201865"/>
    </source>
</evidence>
<dbReference type="SUPFAM" id="SSF161008">
    <property type="entry name" value="Viral glycoprotein ectodomain-like"/>
    <property type="match status" value="1"/>
</dbReference>
<reference evidence="1 2" key="1">
    <citation type="journal article" date="2011" name="J. Gen. Virol.">
        <title>Discovery and initial analysis of novel viral genomes in the soybean cyst nematode.</title>
        <authorList>
            <person name="Bekal S."/>
            <person name="Domier L.L."/>
            <person name="Niblack T.L."/>
            <person name="Lambert K.N."/>
        </authorList>
    </citation>
    <scope>NUCLEOTIDE SEQUENCE [LARGE SCALE GENOMIC DNA]</scope>
</reference>
<organism evidence="1 2">
    <name type="scientific">Socyvirus heteroderae</name>
    <dbReference type="NCBI Taxonomy" id="1034377"/>
    <lineage>
        <taxon>Viruses</taxon>
        <taxon>Riboviria</taxon>
        <taxon>Orthornavirae</taxon>
        <taxon>Negarnaviricota</taxon>
        <taxon>Haploviricotina</taxon>
        <taxon>Monjiviricetes</taxon>
        <taxon>Mononegavirales</taxon>
        <taxon>Nyamiviridae</taxon>
        <taxon>Socyvirus</taxon>
    </lineage>
</organism>
<keyword evidence="2" id="KW-1185">Reference proteome</keyword>
<proteinExistence type="predicted"/>
<evidence type="ECO:0000313" key="1">
    <source>
        <dbReference type="EMBL" id="AEF56728.1"/>
    </source>
</evidence>
<dbReference type="Proteomes" id="UP000201865">
    <property type="component" value="Segment"/>
</dbReference>
<dbReference type="OrthoDB" id="6421at10239"/>
<dbReference type="KEGG" id="vg:20098130"/>
<sequence length="561" mass="61368">MALACFSIMTILTCIIGLSRSDPRAQLIALDPPALVCSKVPLGVYTMPRPSCPPLFRSQISVTGNMVELAGDNLPSIGFKVCKVKRTCNIPDISWPLGSEVGGLPTIDNVRQSMSEYEAKRHLLEFKKAPQKWIASTSHTLWESSDPCDELKTSPTKVGTATQEVITISNWAKDPTVKEEAGDLGQLCDISEGECCLPDGCWAIWDPSPSQKNWKHELITVAGTLYLLDNDEGVLHLTNGSGSYHVVKQIREGTHVWKDKDTTRGFLLVTETPRRRRDAGISHEVVQMALDIGRMAKTQIDWICSDAMAADSWTATAWKVDPTVVAQHMFGRRTVYAESCGLGCLVVYDCAPVDQIHVMLTMDPASDESQHQCYLYPKIQYRLKGNGRLSDGFLDTSTNLIVEDIPEINCAVGPTRYIRSGPSSIAIIYPGGNLELVIPRSLVQDKILDPQLYRLPRSPEGGLWSPDHLGPLATGISELRSALSVWTGAPKMTKEEIKAALQKRATDNAFHIHPEAGWIGTLCTAAEYLAEIGGAVFGVRLLSALTGAFTGIVRAWVGNRG</sequence>